<dbReference type="InterPro" id="IPR034733">
    <property type="entry name" value="AcCoA_carboxyl_beta"/>
</dbReference>
<dbReference type="InterPro" id="IPR017556">
    <property type="entry name" value="Malonate_beta"/>
</dbReference>
<dbReference type="PROSITE" id="PS50980">
    <property type="entry name" value="COA_CT_NTER"/>
    <property type="match status" value="1"/>
</dbReference>
<proteinExistence type="predicted"/>
<gene>
    <name evidence="3" type="ORF">CS062_07675</name>
</gene>
<accession>A0A2G9CBN2</accession>
<dbReference type="PRINTS" id="PR01070">
    <property type="entry name" value="ACCCTRFRASEB"/>
</dbReference>
<dbReference type="EMBL" id="PEOG01000016">
    <property type="protein sequence ID" value="PIM53813.1"/>
    <property type="molecule type" value="Genomic_DNA"/>
</dbReference>
<dbReference type="GO" id="GO:0003989">
    <property type="term" value="F:acetyl-CoA carboxylase activity"/>
    <property type="evidence" value="ECO:0007669"/>
    <property type="project" value="InterPro"/>
</dbReference>
<dbReference type="GO" id="GO:0016740">
    <property type="term" value="F:transferase activity"/>
    <property type="evidence" value="ECO:0007669"/>
    <property type="project" value="UniProtKB-KW"/>
</dbReference>
<dbReference type="GO" id="GO:0009317">
    <property type="term" value="C:acetyl-CoA carboxylase complex"/>
    <property type="evidence" value="ECO:0007669"/>
    <property type="project" value="InterPro"/>
</dbReference>
<dbReference type="Pfam" id="PF01039">
    <property type="entry name" value="Carboxyl_trans"/>
    <property type="match status" value="1"/>
</dbReference>
<dbReference type="GO" id="GO:0006633">
    <property type="term" value="P:fatty acid biosynthetic process"/>
    <property type="evidence" value="ECO:0007669"/>
    <property type="project" value="InterPro"/>
</dbReference>
<evidence type="ECO:0000259" key="2">
    <source>
        <dbReference type="PROSITE" id="PS50980"/>
    </source>
</evidence>
<dbReference type="SUPFAM" id="SSF52096">
    <property type="entry name" value="ClpP/crotonase"/>
    <property type="match status" value="1"/>
</dbReference>
<reference evidence="3 4" key="1">
    <citation type="submission" date="2017-11" db="EMBL/GenBank/DDBJ databases">
        <title>Draft genome sequence of Mitsuaria sp. HWN-4.</title>
        <authorList>
            <person name="Gundlapally S.R."/>
        </authorList>
    </citation>
    <scope>NUCLEOTIDE SEQUENCE [LARGE SCALE GENOMIC DNA]</scope>
    <source>
        <strain evidence="3 4">HWN-4</strain>
    </source>
</reference>
<dbReference type="NCBIfam" id="TIGR03133">
    <property type="entry name" value="malonate_beta"/>
    <property type="match status" value="1"/>
</dbReference>
<dbReference type="GO" id="GO:0016831">
    <property type="term" value="F:carboxy-lyase activity"/>
    <property type="evidence" value="ECO:0007669"/>
    <property type="project" value="InterPro"/>
</dbReference>
<dbReference type="PANTHER" id="PTHR42995">
    <property type="entry name" value="ACETYL-COENZYME A CARBOXYLASE CARBOXYL TRANSFERASE SUBUNIT BETA, CHLOROPLASTIC"/>
    <property type="match status" value="1"/>
</dbReference>
<dbReference type="InterPro" id="IPR000438">
    <property type="entry name" value="Acetyl_CoA_COase_Trfase_b_su"/>
</dbReference>
<dbReference type="InterPro" id="IPR029045">
    <property type="entry name" value="ClpP/crotonase-like_dom_sf"/>
</dbReference>
<feature type="domain" description="CoA carboxyltransferase N-terminal" evidence="2">
    <location>
        <begin position="1"/>
        <end position="250"/>
    </location>
</feature>
<dbReference type="RefSeq" id="WP_099860936.1">
    <property type="nucleotide sequence ID" value="NZ_PEOG01000016.1"/>
</dbReference>
<dbReference type="GO" id="GO:2001295">
    <property type="term" value="P:malonyl-CoA biosynthetic process"/>
    <property type="evidence" value="ECO:0007669"/>
    <property type="project" value="TreeGrafter"/>
</dbReference>
<dbReference type="GO" id="GO:0005975">
    <property type="term" value="P:carbohydrate metabolic process"/>
    <property type="evidence" value="ECO:0007669"/>
    <property type="project" value="InterPro"/>
</dbReference>
<evidence type="ECO:0000256" key="1">
    <source>
        <dbReference type="ARBA" id="ARBA00022679"/>
    </source>
</evidence>
<keyword evidence="1" id="KW-0808">Transferase</keyword>
<dbReference type="PANTHER" id="PTHR42995:SF1">
    <property type="entry name" value="MALONATE DECARBOXYLASE BETA SUBUNIT"/>
    <property type="match status" value="1"/>
</dbReference>
<comment type="caution">
    <text evidence="3">The sequence shown here is derived from an EMBL/GenBank/DDBJ whole genome shotgun (WGS) entry which is preliminary data.</text>
</comment>
<evidence type="ECO:0000313" key="3">
    <source>
        <dbReference type="EMBL" id="PIM53813.1"/>
    </source>
</evidence>
<dbReference type="NCBIfam" id="NF005530">
    <property type="entry name" value="PRK07189.1"/>
    <property type="match status" value="1"/>
</dbReference>
<dbReference type="Gene3D" id="3.90.226.10">
    <property type="entry name" value="2-enoyl-CoA Hydratase, Chain A, domain 1"/>
    <property type="match status" value="1"/>
</dbReference>
<name>A0A2G9CBN2_9BURK</name>
<keyword evidence="4" id="KW-1185">Reference proteome</keyword>
<dbReference type="Proteomes" id="UP000231501">
    <property type="component" value="Unassembled WGS sequence"/>
</dbReference>
<organism evidence="3 4">
    <name type="scientific">Roseateles chitinivorans</name>
    <dbReference type="NCBI Taxonomy" id="2917965"/>
    <lineage>
        <taxon>Bacteria</taxon>
        <taxon>Pseudomonadati</taxon>
        <taxon>Pseudomonadota</taxon>
        <taxon>Betaproteobacteria</taxon>
        <taxon>Burkholderiales</taxon>
        <taxon>Sphaerotilaceae</taxon>
        <taxon>Roseateles</taxon>
    </lineage>
</organism>
<dbReference type="OrthoDB" id="5502755at2"/>
<protein>
    <submittedName>
        <fullName evidence="3">Biotin-independent malonate decarboxylase subunit beta</fullName>
    </submittedName>
</protein>
<dbReference type="InterPro" id="IPR011762">
    <property type="entry name" value="COA_CT_N"/>
</dbReference>
<sequence length="315" mass="32980">MTATTSPARPAAVPAISYAECSARERLAQLLDPGSFHEWLPPAERVMSPHLAQLGVPSSFDDGVAIGRARLAGRTVFVAAQEGAFMGGGVGEVHGAKLVGLLRRALRERPAAVLLLLDSGGVRLHEANAGLIAVSEVMRAVLDARDAGLPVIALIGAANGCFGGMGIVARCTDFVVMSDLGRLAMSGPEVIEASHGVEEFDARDRALVWRTTGGKQRWLTGDCDALVEDEVAAFRRAAIAAMEALPAARPVTLEALEAEHALLARRLALLDAPVAGDDALALWRRLGIEDAASIPDLDVAEVVPLRTVAASPDSR</sequence>
<evidence type="ECO:0000313" key="4">
    <source>
        <dbReference type="Proteomes" id="UP000231501"/>
    </source>
</evidence>
<dbReference type="AlphaFoldDB" id="A0A2G9CBN2"/>